<name>A0ABQ5RHN7_9MICO</name>
<comment type="caution">
    <text evidence="2">The sequence shown here is derived from an EMBL/GenBank/DDBJ whole genome shotgun (WGS) entry which is preliminary data.</text>
</comment>
<protein>
    <submittedName>
        <fullName evidence="2">Uncharacterized protein</fullName>
    </submittedName>
</protein>
<evidence type="ECO:0000313" key="2">
    <source>
        <dbReference type="EMBL" id="GLI30676.1"/>
    </source>
</evidence>
<accession>A0ABQ5RHN7</accession>
<keyword evidence="1" id="KW-0812">Transmembrane</keyword>
<dbReference type="EMBL" id="BSDQ01000001">
    <property type="protein sequence ID" value="GLI30676.1"/>
    <property type="molecule type" value="Genomic_DNA"/>
</dbReference>
<keyword evidence="1" id="KW-0472">Membrane</keyword>
<feature type="transmembrane region" description="Helical" evidence="1">
    <location>
        <begin position="106"/>
        <end position="129"/>
    </location>
</feature>
<feature type="transmembrane region" description="Helical" evidence="1">
    <location>
        <begin position="141"/>
        <end position="160"/>
    </location>
</feature>
<sequence length="169" mass="17723">MHSSLAPENVAPEDVAPEDVAAETPVPAGSRAACPVGPGAASGRTAFRSDRAADRAMRWLLGIREPAPSSGAGAHRAFRVAVVISALRCTITYVAIPVLIPLLSLAGWIAGPVGLALCALAAVNGVVSVRRFWRADHAQRWTYTAFIVVVFVILTISTWTEASRLVAAL</sequence>
<keyword evidence="1" id="KW-1133">Transmembrane helix</keyword>
<keyword evidence="3" id="KW-1185">Reference proteome</keyword>
<feature type="transmembrane region" description="Helical" evidence="1">
    <location>
        <begin position="80"/>
        <end position="100"/>
    </location>
</feature>
<dbReference type="RefSeq" id="WP_241237596.1">
    <property type="nucleotide sequence ID" value="NZ_BSDQ01000001.1"/>
</dbReference>
<organism evidence="2 3">
    <name type="scientific">Brachybacterium conglomeratum</name>
    <dbReference type="NCBI Taxonomy" id="47846"/>
    <lineage>
        <taxon>Bacteria</taxon>
        <taxon>Bacillati</taxon>
        <taxon>Actinomycetota</taxon>
        <taxon>Actinomycetes</taxon>
        <taxon>Micrococcales</taxon>
        <taxon>Dermabacteraceae</taxon>
        <taxon>Brachybacterium</taxon>
    </lineage>
</organism>
<evidence type="ECO:0000256" key="1">
    <source>
        <dbReference type="SAM" id="Phobius"/>
    </source>
</evidence>
<gene>
    <name evidence="2" type="ORF">BCONGLO52_15170</name>
</gene>
<evidence type="ECO:0000313" key="3">
    <source>
        <dbReference type="Proteomes" id="UP001144451"/>
    </source>
</evidence>
<dbReference type="Proteomes" id="UP001144451">
    <property type="component" value="Unassembled WGS sequence"/>
</dbReference>
<reference evidence="2" key="1">
    <citation type="submission" date="2022-12" db="EMBL/GenBank/DDBJ databases">
        <title>Reference genome sequencing for broad-spectrum identification of bacterial and archaeal isolates by mass spectrometry.</title>
        <authorList>
            <person name="Sekiguchi Y."/>
            <person name="Tourlousse D.M."/>
        </authorList>
    </citation>
    <scope>NUCLEOTIDE SEQUENCE</scope>
    <source>
        <strain evidence="2">5-2</strain>
    </source>
</reference>
<proteinExistence type="predicted"/>
<dbReference type="GeneID" id="78121048"/>